<dbReference type="SUPFAM" id="SSF52518">
    <property type="entry name" value="Thiamin diphosphate-binding fold (THDP-binding)"/>
    <property type="match status" value="2"/>
</dbReference>
<dbReference type="KEGG" id="bnn:FOA43_002967"/>
<dbReference type="Proteomes" id="UP000662931">
    <property type="component" value="Chromosome 3"/>
</dbReference>
<evidence type="ECO:0000259" key="12">
    <source>
        <dbReference type="Pfam" id="PF02776"/>
    </source>
</evidence>
<dbReference type="Pfam" id="PF02776">
    <property type="entry name" value="TPP_enzyme_N"/>
    <property type="match status" value="1"/>
</dbReference>
<feature type="binding site" evidence="8">
    <location>
        <position position="483"/>
    </location>
    <ligand>
        <name>Mg(2+)</name>
        <dbReference type="ChEBI" id="CHEBI:18420"/>
    </ligand>
</feature>
<protein>
    <recommendedName>
        <fullName evidence="15">Indolepyruvate decarboxylase</fullName>
    </recommendedName>
</protein>
<dbReference type="FunFam" id="3.40.50.970:FF:000024">
    <property type="entry name" value="Pyruvate decarboxylase isozyme"/>
    <property type="match status" value="1"/>
</dbReference>
<organism evidence="13 14">
    <name type="scientific">Eeniella nana</name>
    <name type="common">Yeast</name>
    <name type="synonym">Brettanomyces nanus</name>
    <dbReference type="NCBI Taxonomy" id="13502"/>
    <lineage>
        <taxon>Eukaryota</taxon>
        <taxon>Fungi</taxon>
        <taxon>Dikarya</taxon>
        <taxon>Ascomycota</taxon>
        <taxon>Saccharomycotina</taxon>
        <taxon>Pichiomycetes</taxon>
        <taxon>Pichiales</taxon>
        <taxon>Pichiaceae</taxon>
        <taxon>Brettanomyces</taxon>
    </lineage>
</organism>
<dbReference type="InterPro" id="IPR012001">
    <property type="entry name" value="Thiamin_PyroP_enz_TPP-bd_dom"/>
</dbReference>
<dbReference type="Gene3D" id="3.40.50.970">
    <property type="match status" value="2"/>
</dbReference>
<dbReference type="GO" id="GO:0030976">
    <property type="term" value="F:thiamine pyrophosphate binding"/>
    <property type="evidence" value="ECO:0007669"/>
    <property type="project" value="InterPro"/>
</dbReference>
<comment type="cofactor">
    <cofactor evidence="8">
        <name>Mg(2+)</name>
        <dbReference type="ChEBI" id="CHEBI:18420"/>
    </cofactor>
    <text evidence="8">Binds 1 Mg(2+) per subunit.</text>
</comment>
<dbReference type="Pfam" id="PF00205">
    <property type="entry name" value="TPP_enzyme_M"/>
    <property type="match status" value="1"/>
</dbReference>
<dbReference type="Pfam" id="PF02775">
    <property type="entry name" value="TPP_enzyme_C"/>
    <property type="match status" value="1"/>
</dbReference>
<dbReference type="InterPro" id="IPR029035">
    <property type="entry name" value="DHS-like_NAD/FAD-binding_dom"/>
</dbReference>
<reference evidence="13" key="1">
    <citation type="submission" date="2020-10" db="EMBL/GenBank/DDBJ databases">
        <authorList>
            <person name="Roach M.J.R."/>
        </authorList>
    </citation>
    <scope>NUCLEOTIDE SEQUENCE</scope>
    <source>
        <strain evidence="13">CBS 1945</strain>
    </source>
</reference>
<keyword evidence="5 8" id="KW-0460">Magnesium</keyword>
<evidence type="ECO:0000256" key="3">
    <source>
        <dbReference type="ARBA" id="ARBA00022723"/>
    </source>
</evidence>
<sequence length="593" mass="66419">MAPIRLDALSMSTDNTSSNVNSARCPEITISEYIFERLYQMGVKSVFGVPGDFNLSLLEHIYDVKSIKWIGTCNELNAAYAADAYAKTSRQMGAVLTTFGVGELSALNGIAGAYSEFVPVVHIVGTSPLPEKRSNLVKNFHHLITNRKMYQKPDHYVYEKLAQTFSVASASIEDGDIAKTCDSVDNVLESVWRESRPGYIFLPCDLTEMKVPFSRLNDKPLKKSYDSGNEQLVDSVVSEILERIYSKQNVSILADAFISKFRMEKPFEKLVKLLNDKVNLFDTYMAKGIFSEDTDRFVGTYAGKVGSKQVSEAIEASDLVLYVGSFANEMNCGFFSYKLDESKIIDLNPQYIRIGKKMYTGVTFMDVLPKLIEKLDASRINSSVRYKSIEKQSLQKVQSNIEAPLTEADLGRSLENLLQPDDILIVETCSFMTGAFQLNMNDARMVSQCYWGSIGYALPATLGACLALRDFQMPGKVITVEGDGSAQMSLQELTSMIRYEVDAIMIMLNNSGYTIERAIKGPYSGYNDICGNWQWTKMLKVFGDINEEKSRSLQITSSKQLSNLVNAGLHDEGRFQLIELILPKFDIPWHYGK</sequence>
<dbReference type="CDD" id="cd02005">
    <property type="entry name" value="TPP_PDC_IPDC"/>
    <property type="match status" value="1"/>
</dbReference>
<name>A0A875RPY1_EENNA</name>
<dbReference type="GO" id="GO:0000949">
    <property type="term" value="P:aromatic amino acid family catabolic process to alcohol via Ehrlich pathway"/>
    <property type="evidence" value="ECO:0007669"/>
    <property type="project" value="TreeGrafter"/>
</dbReference>
<evidence type="ECO:0000256" key="7">
    <source>
        <dbReference type="ARBA" id="ARBA00023239"/>
    </source>
</evidence>
<evidence type="ECO:0000256" key="6">
    <source>
        <dbReference type="ARBA" id="ARBA00023052"/>
    </source>
</evidence>
<dbReference type="CDD" id="cd07038">
    <property type="entry name" value="TPP_PYR_PDC_IPDC_like"/>
    <property type="match status" value="1"/>
</dbReference>
<accession>A0A875RPY1</accession>
<dbReference type="Gene3D" id="3.40.50.1220">
    <property type="entry name" value="TPP-binding domain"/>
    <property type="match status" value="1"/>
</dbReference>
<keyword evidence="7" id="KW-0456">Lyase</keyword>
<gene>
    <name evidence="13" type="ORF">FOA43_002967</name>
</gene>
<dbReference type="GO" id="GO:0000287">
    <property type="term" value="F:magnesium ion binding"/>
    <property type="evidence" value="ECO:0007669"/>
    <property type="project" value="InterPro"/>
</dbReference>
<dbReference type="SUPFAM" id="SSF52467">
    <property type="entry name" value="DHS-like NAD/FAD-binding domain"/>
    <property type="match status" value="1"/>
</dbReference>
<comment type="similarity">
    <text evidence="2 9">Belongs to the TPP enzyme family.</text>
</comment>
<dbReference type="GeneID" id="62196368"/>
<dbReference type="GO" id="GO:0004737">
    <property type="term" value="F:pyruvate decarboxylase activity"/>
    <property type="evidence" value="ECO:0007669"/>
    <property type="project" value="TreeGrafter"/>
</dbReference>
<dbReference type="FunFam" id="3.40.50.970:FF:000019">
    <property type="entry name" value="Pyruvate decarboxylase isozyme"/>
    <property type="match status" value="1"/>
</dbReference>
<feature type="domain" description="Thiamine pyrophosphate enzyme N-terminal TPP-binding" evidence="12">
    <location>
        <begin position="29"/>
        <end position="133"/>
    </location>
</feature>
<keyword evidence="4" id="KW-0210">Decarboxylase</keyword>
<dbReference type="EMBL" id="CP064814">
    <property type="protein sequence ID" value="QPG75610.1"/>
    <property type="molecule type" value="Genomic_DNA"/>
</dbReference>
<dbReference type="InterPro" id="IPR011766">
    <property type="entry name" value="TPP_enzyme_TPP-bd"/>
</dbReference>
<feature type="binding site" evidence="8">
    <location>
        <position position="510"/>
    </location>
    <ligand>
        <name>Mg(2+)</name>
        <dbReference type="ChEBI" id="CHEBI:18420"/>
    </ligand>
</feature>
<evidence type="ECO:0000256" key="4">
    <source>
        <dbReference type="ARBA" id="ARBA00022793"/>
    </source>
</evidence>
<proteinExistence type="inferred from homology"/>
<dbReference type="GO" id="GO:0005634">
    <property type="term" value="C:nucleus"/>
    <property type="evidence" value="ECO:0007669"/>
    <property type="project" value="TreeGrafter"/>
</dbReference>
<dbReference type="InterPro" id="IPR012000">
    <property type="entry name" value="Thiamin_PyroP_enz_cen_dom"/>
</dbReference>
<dbReference type="InterPro" id="IPR047214">
    <property type="entry name" value="TPP_PDC_IPDC"/>
</dbReference>
<evidence type="ECO:0000259" key="11">
    <source>
        <dbReference type="Pfam" id="PF02775"/>
    </source>
</evidence>
<dbReference type="InterPro" id="IPR029061">
    <property type="entry name" value="THDP-binding"/>
</dbReference>
<evidence type="ECO:0000256" key="9">
    <source>
        <dbReference type="RuleBase" id="RU362132"/>
    </source>
</evidence>
<evidence type="ECO:0000256" key="1">
    <source>
        <dbReference type="ARBA" id="ARBA00001964"/>
    </source>
</evidence>
<dbReference type="PANTHER" id="PTHR43452:SF3">
    <property type="entry name" value="TRANSAMINATED AMINO ACID DECARBOXYLASE"/>
    <property type="match status" value="1"/>
</dbReference>
<evidence type="ECO:0008006" key="15">
    <source>
        <dbReference type="Google" id="ProtNLM"/>
    </source>
</evidence>
<evidence type="ECO:0000256" key="2">
    <source>
        <dbReference type="ARBA" id="ARBA00007812"/>
    </source>
</evidence>
<comment type="cofactor">
    <cofactor evidence="1">
        <name>thiamine diphosphate</name>
        <dbReference type="ChEBI" id="CHEBI:58937"/>
    </cofactor>
</comment>
<keyword evidence="6 9" id="KW-0786">Thiamine pyrophosphate</keyword>
<dbReference type="RefSeq" id="XP_038779175.1">
    <property type="nucleotide sequence ID" value="XM_038923247.1"/>
</dbReference>
<dbReference type="OrthoDB" id="308383at2759"/>
<keyword evidence="3 8" id="KW-0479">Metal-binding</keyword>
<evidence type="ECO:0000313" key="13">
    <source>
        <dbReference type="EMBL" id="QPG75610.1"/>
    </source>
</evidence>
<dbReference type="InterPro" id="IPR047213">
    <property type="entry name" value="TPP_PYR_PDC_IPDC-like"/>
</dbReference>
<feature type="domain" description="Thiamine pyrophosphate enzyme central" evidence="10">
    <location>
        <begin position="238"/>
        <end position="360"/>
    </location>
</feature>
<evidence type="ECO:0000259" key="10">
    <source>
        <dbReference type="Pfam" id="PF00205"/>
    </source>
</evidence>
<feature type="domain" description="Thiamine pyrophosphate enzyme TPP-binding" evidence="11">
    <location>
        <begin position="439"/>
        <end position="527"/>
    </location>
</feature>
<dbReference type="InterPro" id="IPR012110">
    <property type="entry name" value="PDC/IPDC-like"/>
</dbReference>
<keyword evidence="14" id="KW-1185">Reference proteome</keyword>
<dbReference type="PANTHER" id="PTHR43452">
    <property type="entry name" value="PYRUVATE DECARBOXYLASE"/>
    <property type="match status" value="1"/>
</dbReference>
<dbReference type="GO" id="GO:0005829">
    <property type="term" value="C:cytosol"/>
    <property type="evidence" value="ECO:0007669"/>
    <property type="project" value="TreeGrafter"/>
</dbReference>
<evidence type="ECO:0000256" key="5">
    <source>
        <dbReference type="ARBA" id="ARBA00022842"/>
    </source>
</evidence>
<feature type="binding site" evidence="8">
    <location>
        <position position="512"/>
    </location>
    <ligand>
        <name>Mg(2+)</name>
        <dbReference type="ChEBI" id="CHEBI:18420"/>
    </ligand>
</feature>
<dbReference type="PIRSF" id="PIRSF036565">
    <property type="entry name" value="Pyruvt_ip_decrb"/>
    <property type="match status" value="1"/>
</dbReference>
<evidence type="ECO:0000256" key="8">
    <source>
        <dbReference type="PIRSR" id="PIRSR036565-2"/>
    </source>
</evidence>
<dbReference type="AlphaFoldDB" id="A0A875RPY1"/>
<evidence type="ECO:0000313" key="14">
    <source>
        <dbReference type="Proteomes" id="UP000662931"/>
    </source>
</evidence>